<comment type="caution">
    <text evidence="2">The sequence shown here is derived from an EMBL/GenBank/DDBJ whole genome shotgun (WGS) entry which is preliminary data.</text>
</comment>
<dbReference type="InterPro" id="IPR036866">
    <property type="entry name" value="RibonucZ/Hydroxyglut_hydro"/>
</dbReference>
<dbReference type="SMART" id="SM00849">
    <property type="entry name" value="Lactamase_B"/>
    <property type="match status" value="1"/>
</dbReference>
<dbReference type="InterPro" id="IPR029228">
    <property type="entry name" value="Alkyl_sulf_dimr"/>
</dbReference>
<dbReference type="InterPro" id="IPR052195">
    <property type="entry name" value="Bact_Alkyl/Aryl-Sulfatase"/>
</dbReference>
<dbReference type="InterPro" id="IPR001279">
    <property type="entry name" value="Metallo-B-lactamas"/>
</dbReference>
<protein>
    <submittedName>
        <fullName evidence="2">Putative sulfatase</fullName>
    </submittedName>
</protein>
<dbReference type="Pfam" id="PF00753">
    <property type="entry name" value="Lactamase_B"/>
    <property type="match status" value="1"/>
</dbReference>
<dbReference type="RefSeq" id="WP_106608382.1">
    <property type="nucleotide sequence ID" value="NZ_PYGJ01000005.1"/>
</dbReference>
<proteinExistence type="predicted"/>
<dbReference type="GO" id="GO:0046983">
    <property type="term" value="F:protein dimerization activity"/>
    <property type="evidence" value="ECO:0007669"/>
    <property type="project" value="InterPro"/>
</dbReference>
<dbReference type="PANTHER" id="PTHR43223:SF1">
    <property type="entry name" value="ALKYL_ARYL-SULFATASE BDS1"/>
    <property type="match status" value="1"/>
</dbReference>
<dbReference type="GO" id="GO:0018741">
    <property type="term" value="F:linear primary-alkylsulfatase activity"/>
    <property type="evidence" value="ECO:0007669"/>
    <property type="project" value="InterPro"/>
</dbReference>
<dbReference type="InterPro" id="IPR038536">
    <property type="entry name" value="Alkyl/aryl-sulf_dimr_sf"/>
</dbReference>
<name>A0A2P8FDH9_9RHOB</name>
<evidence type="ECO:0000259" key="1">
    <source>
        <dbReference type="SMART" id="SM00849"/>
    </source>
</evidence>
<dbReference type="EMBL" id="PYGJ01000005">
    <property type="protein sequence ID" value="PSL19728.1"/>
    <property type="molecule type" value="Genomic_DNA"/>
</dbReference>
<accession>A0A2P8FDH9</accession>
<dbReference type="Pfam" id="PF14863">
    <property type="entry name" value="Alkyl_sulf_dimr"/>
    <property type="match status" value="1"/>
</dbReference>
<reference evidence="2 3" key="1">
    <citation type="submission" date="2018-03" db="EMBL/GenBank/DDBJ databases">
        <title>Genomic Encyclopedia of Archaeal and Bacterial Type Strains, Phase II (KMG-II): from individual species to whole genera.</title>
        <authorList>
            <person name="Goeker M."/>
        </authorList>
    </citation>
    <scope>NUCLEOTIDE SEQUENCE [LARGE SCALE GENOMIC DNA]</scope>
    <source>
        <strain evidence="2 3">DSM 100673</strain>
    </source>
</reference>
<feature type="domain" description="Metallo-beta-lactamase" evidence="1">
    <location>
        <begin position="31"/>
        <end position="248"/>
    </location>
</feature>
<dbReference type="Proteomes" id="UP000240418">
    <property type="component" value="Unassembled WGS sequence"/>
</dbReference>
<dbReference type="OrthoDB" id="7253658at2"/>
<dbReference type="Gene3D" id="1.25.40.880">
    <property type="entry name" value="Alkyl sulfatase, dimerisation domain"/>
    <property type="match status" value="1"/>
</dbReference>
<keyword evidence="3" id="KW-1185">Reference proteome</keyword>
<organism evidence="2 3">
    <name type="scientific">Shimia abyssi</name>
    <dbReference type="NCBI Taxonomy" id="1662395"/>
    <lineage>
        <taxon>Bacteria</taxon>
        <taxon>Pseudomonadati</taxon>
        <taxon>Pseudomonadota</taxon>
        <taxon>Alphaproteobacteria</taxon>
        <taxon>Rhodobacterales</taxon>
        <taxon>Roseobacteraceae</taxon>
    </lineage>
</organism>
<dbReference type="PANTHER" id="PTHR43223">
    <property type="entry name" value="ALKYL/ARYL-SULFATASE"/>
    <property type="match status" value="1"/>
</dbReference>
<sequence length="425" mass="46773">MHAELRKHPEYFQKEVVQLADNVYQAFGFAASNVYMIVGLDGVIIVDTTETTTAAQNILAEFRKITDLPVKTIILTHSHRDHVSGASVFAEGGTPEILASARSSEDPLIVATKHPRAAKAMQARTKRQFGIGLSYPDEIIGIGVGPGDRPLKGMGAGILPPTRKIGDEGETLTRCGIELELAIAPGETPDHLVVWYPEKKVLFCGDNFYRSFPNLYAIRGTEYRDFDTWADTMDQLMAFAPDVLAPGHTKAVMGAERINDVLTDYRDAIRYITSETRKGMDAGLTMDQLAKSVELPSELAEKPHLREYYGRVAYAVRAYFVGTMGWFDGNPTSLNPLAPKEEAERFIGLAGGGEAVLQAARDAAEKGDFQWSLQLADRLISTGRHAEEATALKSETLLEYAKIQINCPTRHYYIQCAKELSDAAD</sequence>
<dbReference type="InterPro" id="IPR044097">
    <property type="entry name" value="Bds1/SdsA1_MBL-fold"/>
</dbReference>
<dbReference type="Gene3D" id="3.60.15.30">
    <property type="entry name" value="Metallo-beta-lactamase domain"/>
    <property type="match status" value="1"/>
</dbReference>
<evidence type="ECO:0000313" key="3">
    <source>
        <dbReference type="Proteomes" id="UP000240418"/>
    </source>
</evidence>
<dbReference type="AlphaFoldDB" id="A0A2P8FDH9"/>
<dbReference type="SUPFAM" id="SSF56281">
    <property type="entry name" value="Metallo-hydrolase/oxidoreductase"/>
    <property type="match status" value="1"/>
</dbReference>
<evidence type="ECO:0000313" key="2">
    <source>
        <dbReference type="EMBL" id="PSL19728.1"/>
    </source>
</evidence>
<gene>
    <name evidence="2" type="ORF">CLV88_105151</name>
</gene>
<dbReference type="GO" id="GO:0018909">
    <property type="term" value="P:dodecyl sulfate metabolic process"/>
    <property type="evidence" value="ECO:0007669"/>
    <property type="project" value="InterPro"/>
</dbReference>
<dbReference type="CDD" id="cd07710">
    <property type="entry name" value="arylsulfatase_Sdsa1-like_MBL-fold"/>
    <property type="match status" value="1"/>
</dbReference>